<evidence type="ECO:0000313" key="2">
    <source>
        <dbReference type="EMBL" id="KAK0597986.1"/>
    </source>
</evidence>
<dbReference type="AlphaFoldDB" id="A0AA39W0V9"/>
<evidence type="ECO:0000313" key="3">
    <source>
        <dbReference type="Proteomes" id="UP001168877"/>
    </source>
</evidence>
<proteinExistence type="predicted"/>
<gene>
    <name evidence="2" type="ORF">LWI29_030538</name>
</gene>
<feature type="region of interest" description="Disordered" evidence="1">
    <location>
        <begin position="146"/>
        <end position="210"/>
    </location>
</feature>
<name>A0AA39W0V9_ACESA</name>
<reference evidence="2" key="2">
    <citation type="submission" date="2023-06" db="EMBL/GenBank/DDBJ databases">
        <authorList>
            <person name="Swenson N.G."/>
            <person name="Wegrzyn J.L."/>
            <person name="Mcevoy S.L."/>
        </authorList>
    </citation>
    <scope>NUCLEOTIDE SEQUENCE</scope>
    <source>
        <strain evidence="2">NS2018</strain>
        <tissue evidence="2">Leaf</tissue>
    </source>
</reference>
<comment type="caution">
    <text evidence="2">The sequence shown here is derived from an EMBL/GenBank/DDBJ whole genome shotgun (WGS) entry which is preliminary data.</text>
</comment>
<dbReference type="EMBL" id="JAUESC010000004">
    <property type="protein sequence ID" value="KAK0597986.1"/>
    <property type="molecule type" value="Genomic_DNA"/>
</dbReference>
<organism evidence="2 3">
    <name type="scientific">Acer saccharum</name>
    <name type="common">Sugar maple</name>
    <dbReference type="NCBI Taxonomy" id="4024"/>
    <lineage>
        <taxon>Eukaryota</taxon>
        <taxon>Viridiplantae</taxon>
        <taxon>Streptophyta</taxon>
        <taxon>Embryophyta</taxon>
        <taxon>Tracheophyta</taxon>
        <taxon>Spermatophyta</taxon>
        <taxon>Magnoliopsida</taxon>
        <taxon>eudicotyledons</taxon>
        <taxon>Gunneridae</taxon>
        <taxon>Pentapetalae</taxon>
        <taxon>rosids</taxon>
        <taxon>malvids</taxon>
        <taxon>Sapindales</taxon>
        <taxon>Sapindaceae</taxon>
        <taxon>Hippocastanoideae</taxon>
        <taxon>Acereae</taxon>
        <taxon>Acer</taxon>
    </lineage>
</organism>
<accession>A0AA39W0V9</accession>
<sequence length="210" mass="23732">MADDLNLPVEDKERKNGIIWEISSFNKFWKGIWFFIRGNWGRTVRADNLDVILSLPRHFCEAGRHSGKLSWTCTYCTSSEIVLPVAYNDPPDLSEDEKIRIAKAVQTKMETRRFASLVTEQKLQEYVRSIDPICGHLVKRARASKKNATPDGLGEVTAIDAPEGPRKRKRKVATVVASSRMGKVKAPRASLKSHPPEKTSGLFGFPSRWH</sequence>
<evidence type="ECO:0000256" key="1">
    <source>
        <dbReference type="SAM" id="MobiDB-lite"/>
    </source>
</evidence>
<dbReference type="Proteomes" id="UP001168877">
    <property type="component" value="Unassembled WGS sequence"/>
</dbReference>
<protein>
    <submittedName>
        <fullName evidence="2">Uncharacterized protein</fullName>
    </submittedName>
</protein>
<reference evidence="2" key="1">
    <citation type="journal article" date="2022" name="Plant J.">
        <title>Strategies of tolerance reflected in two North American maple genomes.</title>
        <authorList>
            <person name="McEvoy S.L."/>
            <person name="Sezen U.U."/>
            <person name="Trouern-Trend A."/>
            <person name="McMahon S.M."/>
            <person name="Schaberg P.G."/>
            <person name="Yang J."/>
            <person name="Wegrzyn J.L."/>
            <person name="Swenson N.G."/>
        </authorList>
    </citation>
    <scope>NUCLEOTIDE SEQUENCE</scope>
    <source>
        <strain evidence="2">NS2018</strain>
    </source>
</reference>
<keyword evidence="3" id="KW-1185">Reference proteome</keyword>